<evidence type="ECO:0000313" key="8">
    <source>
        <dbReference type="Proteomes" id="UP001196980"/>
    </source>
</evidence>
<comment type="caution">
    <text evidence="7">The sequence shown here is derived from an EMBL/GenBank/DDBJ whole genome shotgun (WGS) entry which is preliminary data.</text>
</comment>
<dbReference type="EMBL" id="JABXWD010000653">
    <property type="protein sequence ID" value="MBV6343544.1"/>
    <property type="molecule type" value="Genomic_DNA"/>
</dbReference>
<feature type="region of interest" description="Disordered" evidence="6">
    <location>
        <begin position="21"/>
        <end position="64"/>
    </location>
</feature>
<keyword evidence="2" id="KW-0808">Transferase</keyword>
<dbReference type="InterPro" id="IPR001525">
    <property type="entry name" value="C5_MeTfrase"/>
</dbReference>
<gene>
    <name evidence="7" type="ORF">HWQ67_18395</name>
</gene>
<keyword evidence="1 7" id="KW-0489">Methyltransferase</keyword>
<evidence type="ECO:0000256" key="4">
    <source>
        <dbReference type="ARBA" id="ARBA00022747"/>
    </source>
</evidence>
<evidence type="ECO:0000256" key="1">
    <source>
        <dbReference type="ARBA" id="ARBA00022603"/>
    </source>
</evidence>
<reference evidence="7 8" key="1">
    <citation type="journal article" date="2020" name="J Geophys Res Biogeosci">
        <title>Magnetotaxis as an Adaptation to Enable Bacterial Shuttling of Microbial Sulfur and Sulfur Cycling Across Aquatic Oxic#Anoxic Interfaces.</title>
        <authorList>
            <person name="Li J."/>
            <person name="Liu P."/>
            <person name="Wang J."/>
            <person name="Roberts A.P."/>
            <person name="Pan Y."/>
        </authorList>
    </citation>
    <scope>NUCLEOTIDE SEQUENCE [LARGE SCALE GENOMIC DNA]</scope>
    <source>
        <strain evidence="7 8">MYR-1_YQ</strain>
    </source>
</reference>
<dbReference type="GO" id="GO:0032259">
    <property type="term" value="P:methylation"/>
    <property type="evidence" value="ECO:0007669"/>
    <property type="project" value="UniProtKB-KW"/>
</dbReference>
<dbReference type="InterPro" id="IPR031303">
    <property type="entry name" value="C5_meth_CS"/>
</dbReference>
<feature type="compositionally biased region" description="Basic and acidic residues" evidence="6">
    <location>
        <begin position="232"/>
        <end position="241"/>
    </location>
</feature>
<dbReference type="PROSITE" id="PS00095">
    <property type="entry name" value="C5_MTASE_2"/>
    <property type="match status" value="1"/>
</dbReference>
<evidence type="ECO:0000256" key="2">
    <source>
        <dbReference type="ARBA" id="ARBA00022679"/>
    </source>
</evidence>
<keyword evidence="3" id="KW-0949">S-adenosyl-L-methionine</keyword>
<sequence length="342" mass="38062">MPIVEDIRDVERIKEVVANAEETIGQQSRHTRAGRAGLTDSGSEEIITNATQQPKREPEYQADTKPNKWEAWPVLSSRSTDTGNGGAKPQSPAILVTAGFPCQPFSVAGLRQSERDDRYLWPQTIAVIKEIRPQWVLLENVTGIINLALDTVLSDLEGAGYATETLIIPACAVNAWHRRDRIWIVSFLDHPQCTGYLEQPGATQALKVRNGPQNRLPKSPVQDDAYTQRTGLERANPERDPCPTGQFVQSRQDVANSTDGEPQRGGSQCHVRGLENEVLRSRWDPDYWAVEPELGRVAHGIPHRVDRLKCLGNAIVPQVAYEIIKVIIEIDEGVPQNTYTVK</sequence>
<dbReference type="Proteomes" id="UP001196980">
    <property type="component" value="Unassembled WGS sequence"/>
</dbReference>
<keyword evidence="8" id="KW-1185">Reference proteome</keyword>
<evidence type="ECO:0000256" key="6">
    <source>
        <dbReference type="SAM" id="MobiDB-lite"/>
    </source>
</evidence>
<dbReference type="Pfam" id="PF00145">
    <property type="entry name" value="DNA_methylase"/>
    <property type="match status" value="1"/>
</dbReference>
<feature type="region of interest" description="Disordered" evidence="6">
    <location>
        <begin position="232"/>
        <end position="268"/>
    </location>
</feature>
<proteinExistence type="predicted"/>
<accession>A0ABS6S3W7</accession>
<dbReference type="SUPFAM" id="SSF53335">
    <property type="entry name" value="S-adenosyl-L-methionine-dependent methyltransferases"/>
    <property type="match status" value="1"/>
</dbReference>
<evidence type="ECO:0000256" key="5">
    <source>
        <dbReference type="ARBA" id="ARBA00047422"/>
    </source>
</evidence>
<dbReference type="GO" id="GO:0008168">
    <property type="term" value="F:methyltransferase activity"/>
    <property type="evidence" value="ECO:0007669"/>
    <property type="project" value="UniProtKB-KW"/>
</dbReference>
<dbReference type="InterPro" id="IPR029063">
    <property type="entry name" value="SAM-dependent_MTases_sf"/>
</dbReference>
<feature type="compositionally biased region" description="Polar residues" evidence="6">
    <location>
        <begin position="246"/>
        <end position="260"/>
    </location>
</feature>
<evidence type="ECO:0000256" key="3">
    <source>
        <dbReference type="ARBA" id="ARBA00022691"/>
    </source>
</evidence>
<keyword evidence="4" id="KW-0680">Restriction system</keyword>
<evidence type="ECO:0000313" key="7">
    <source>
        <dbReference type="EMBL" id="MBV6343544.1"/>
    </source>
</evidence>
<organism evidence="7 8">
    <name type="scientific">Candidatus Magnetobacterium casense</name>
    <dbReference type="NCBI Taxonomy" id="1455061"/>
    <lineage>
        <taxon>Bacteria</taxon>
        <taxon>Pseudomonadati</taxon>
        <taxon>Nitrospirota</taxon>
        <taxon>Thermodesulfovibrionia</taxon>
        <taxon>Thermodesulfovibrionales</taxon>
        <taxon>Candidatus Magnetobacteriaceae</taxon>
        <taxon>Candidatus Magnetobacterium</taxon>
    </lineage>
</organism>
<name>A0ABS6S3W7_9BACT</name>
<comment type="catalytic activity">
    <reaction evidence="5">
        <text>a 2'-deoxycytidine in DNA + S-adenosyl-L-methionine = a 5-methyl-2'-deoxycytidine in DNA + S-adenosyl-L-homocysteine + H(+)</text>
        <dbReference type="Rhea" id="RHEA:13681"/>
        <dbReference type="Rhea" id="RHEA-COMP:11369"/>
        <dbReference type="Rhea" id="RHEA-COMP:11370"/>
        <dbReference type="ChEBI" id="CHEBI:15378"/>
        <dbReference type="ChEBI" id="CHEBI:57856"/>
        <dbReference type="ChEBI" id="CHEBI:59789"/>
        <dbReference type="ChEBI" id="CHEBI:85452"/>
        <dbReference type="ChEBI" id="CHEBI:85454"/>
        <dbReference type="EC" id="2.1.1.37"/>
    </reaction>
</comment>
<dbReference type="Gene3D" id="3.40.50.150">
    <property type="entry name" value="Vaccinia Virus protein VP39"/>
    <property type="match status" value="1"/>
</dbReference>
<protein>
    <submittedName>
        <fullName evidence="7">DNA cytosine methyltransferase</fullName>
    </submittedName>
</protein>